<accession>A0A223MVT4</accession>
<comment type="caution">
    <text evidence="2">Once thought to be involved in copper homeostasis, experiments in E.coli have shown this is not the case.</text>
</comment>
<dbReference type="EMBL" id="CP022741">
    <property type="protein sequence ID" value="ASU21661.1"/>
    <property type="molecule type" value="Genomic_DNA"/>
</dbReference>
<gene>
    <name evidence="2" type="primary">cutC</name>
    <name evidence="3" type="ORF">CCZ37_03230</name>
</gene>
<dbReference type="GeneID" id="83860850"/>
<evidence type="ECO:0000256" key="1">
    <source>
        <dbReference type="ARBA" id="ARBA00007768"/>
    </source>
</evidence>
<dbReference type="RefSeq" id="WP_013857514.1">
    <property type="nucleotide sequence ID" value="NZ_CAWNHI010000001.1"/>
</dbReference>
<dbReference type="GO" id="GO:0005737">
    <property type="term" value="C:cytoplasm"/>
    <property type="evidence" value="ECO:0007669"/>
    <property type="project" value="UniProtKB-SubCell"/>
</dbReference>
<dbReference type="KEGG" id="vqi:CCZ37_03230"/>
<proteinExistence type="inferred from homology"/>
<sequence length="278" mass="30305">MVGKLYPYFLPQSHRRHYSNLLTLTKFFQQDFAMNIQVEVCIDNIESLHNAIKGGATRIELCSSLALGGLTPSFGLMKKAAQISSVPVYAMIRPRQGDFLYDQDDLDSMLIDIEMAKQAGLDGIVFGILNPNRTINLEASLLMMQAAQGLGTTFHRAIDQCHSYEQAIEDIAKLGCERVLTSGLAPDAYAGRAVIAHMVKLANGRFSIMAGAGLNASNVTDIIRETGITEVHLSGKTTRASSMDMIANAVKMGQESVDDTLIPITDPAKIQEVLRQLS</sequence>
<dbReference type="PANTHER" id="PTHR12598:SF0">
    <property type="entry name" value="COPPER HOMEOSTASIS PROTEIN CUTC HOMOLOG"/>
    <property type="match status" value="1"/>
</dbReference>
<evidence type="ECO:0000256" key="2">
    <source>
        <dbReference type="HAMAP-Rule" id="MF_00795"/>
    </source>
</evidence>
<dbReference type="Proteomes" id="UP000215148">
    <property type="component" value="Chromosome 1"/>
</dbReference>
<reference evidence="3 4" key="1">
    <citation type="submission" date="2017-08" db="EMBL/GenBank/DDBJ databases">
        <title>The Vibrio qinghaiensis sp.-Q67 is a luminous bacteria isolated firstly from Qinghai lake, Qinghai province, China, which has been proved to be very sensitive to detect environmental and food pollutants. Therefore, complete genome analysis of V. qinghaiensis sp.-Q67 highlights the potential application of this strain on detection of hazards in the contaminated environments.</title>
        <authorList>
            <person name="Gong L."/>
        </authorList>
    </citation>
    <scope>NUCLEOTIDE SEQUENCE [LARGE SCALE GENOMIC DNA]</scope>
    <source>
        <strain evidence="3 4">Q67</strain>
    </source>
</reference>
<keyword evidence="4" id="KW-1185">Reference proteome</keyword>
<dbReference type="HAMAP" id="MF_00795">
    <property type="entry name" value="CutC"/>
    <property type="match status" value="1"/>
</dbReference>
<keyword evidence="2" id="KW-0963">Cytoplasm</keyword>
<dbReference type="InterPro" id="IPR005627">
    <property type="entry name" value="CutC-like"/>
</dbReference>
<protein>
    <recommendedName>
        <fullName evidence="2">PF03932 family protein CutC</fullName>
    </recommendedName>
</protein>
<comment type="subcellular location">
    <subcellularLocation>
        <location evidence="2">Cytoplasm</location>
    </subcellularLocation>
</comment>
<dbReference type="SUPFAM" id="SSF110395">
    <property type="entry name" value="CutC-like"/>
    <property type="match status" value="1"/>
</dbReference>
<evidence type="ECO:0000313" key="4">
    <source>
        <dbReference type="Proteomes" id="UP000215148"/>
    </source>
</evidence>
<dbReference type="GO" id="GO:0005507">
    <property type="term" value="F:copper ion binding"/>
    <property type="evidence" value="ECO:0007669"/>
    <property type="project" value="TreeGrafter"/>
</dbReference>
<dbReference type="InterPro" id="IPR036822">
    <property type="entry name" value="CutC-like_dom_sf"/>
</dbReference>
<organism evidence="3 4">
    <name type="scientific">Vibrio qinghaiensis</name>
    <dbReference type="NCBI Taxonomy" id="2025808"/>
    <lineage>
        <taxon>Bacteria</taxon>
        <taxon>Pseudomonadati</taxon>
        <taxon>Pseudomonadota</taxon>
        <taxon>Gammaproteobacteria</taxon>
        <taxon>Vibrionales</taxon>
        <taxon>Vibrionaceae</taxon>
        <taxon>Vibrio</taxon>
    </lineage>
</organism>
<evidence type="ECO:0000313" key="3">
    <source>
        <dbReference type="EMBL" id="ASU21661.1"/>
    </source>
</evidence>
<dbReference type="Gene3D" id="3.20.20.380">
    <property type="entry name" value="Copper homeostasis (CutC) domain"/>
    <property type="match status" value="1"/>
</dbReference>
<comment type="similarity">
    <text evidence="1 2">Belongs to the CutC family.</text>
</comment>
<dbReference type="PANTHER" id="PTHR12598">
    <property type="entry name" value="COPPER HOMEOSTASIS PROTEIN CUTC"/>
    <property type="match status" value="1"/>
</dbReference>
<dbReference type="Pfam" id="PF03932">
    <property type="entry name" value="CutC"/>
    <property type="match status" value="1"/>
</dbReference>
<dbReference type="AlphaFoldDB" id="A0A223MVT4"/>
<name>A0A223MVT4_9VIBR</name>
<dbReference type="FunFam" id="3.20.20.380:FF:000001">
    <property type="entry name" value="Copper homeostasis protein CutC"/>
    <property type="match status" value="1"/>
</dbReference>